<reference evidence="1 2" key="1">
    <citation type="submission" date="2019-07" db="EMBL/GenBank/DDBJ databases">
        <title>Whole genome shotgun sequence of Segetibacter aerophilus NBRC 106135.</title>
        <authorList>
            <person name="Hosoyama A."/>
            <person name="Uohara A."/>
            <person name="Ohji S."/>
            <person name="Ichikawa N."/>
        </authorList>
    </citation>
    <scope>NUCLEOTIDE SEQUENCE [LARGE SCALE GENOMIC DNA]</scope>
    <source>
        <strain evidence="1 2">NBRC 106135</strain>
    </source>
</reference>
<evidence type="ECO:0000313" key="1">
    <source>
        <dbReference type="EMBL" id="GEO09716.1"/>
    </source>
</evidence>
<sequence length="290" mass="32538">MKKDRTNSTAVSICNCQLEKIDRYFSLKQYRQNTSNGVIDISGMIKSDSSLEKQFNACYTNSGVSLLLQAEGFEKEFIENCKTNIQKSTERKLDEDKVNNFCACQLSMVKSKRITDAEMQTLSNPNSLLFYEMMSTCGNPYEDTKTVEKGWSATLVNDIKGPASDSIKVLTLNGMTYVKIKTGSMFQFWLLDTGAADMLINKEMEETLKAEGLLGNMNYLGTAEYEMANGMIDTCRRYKMSNIQIGSFSLDNIVVAVTDKGKRIIAGKGLLNKFSNWVLNNKENTLVLSK</sequence>
<dbReference type="RefSeq" id="WP_170234140.1">
    <property type="nucleotide sequence ID" value="NZ_BJYT01000007.1"/>
</dbReference>
<name>A0A512BCM0_9BACT</name>
<comment type="caution">
    <text evidence="1">The sequence shown here is derived from an EMBL/GenBank/DDBJ whole genome shotgun (WGS) entry which is preliminary data.</text>
</comment>
<gene>
    <name evidence="1" type="ORF">SAE01_22120</name>
</gene>
<protein>
    <submittedName>
        <fullName evidence="1">Uncharacterized protein</fullName>
    </submittedName>
</protein>
<dbReference type="Proteomes" id="UP000321513">
    <property type="component" value="Unassembled WGS sequence"/>
</dbReference>
<proteinExistence type="predicted"/>
<accession>A0A512BCM0</accession>
<keyword evidence="2" id="KW-1185">Reference proteome</keyword>
<organism evidence="1 2">
    <name type="scientific">Segetibacter aerophilus</name>
    <dbReference type="NCBI Taxonomy" id="670293"/>
    <lineage>
        <taxon>Bacteria</taxon>
        <taxon>Pseudomonadati</taxon>
        <taxon>Bacteroidota</taxon>
        <taxon>Chitinophagia</taxon>
        <taxon>Chitinophagales</taxon>
        <taxon>Chitinophagaceae</taxon>
        <taxon>Segetibacter</taxon>
    </lineage>
</organism>
<dbReference type="InterPro" id="IPR021109">
    <property type="entry name" value="Peptidase_aspartic_dom_sf"/>
</dbReference>
<evidence type="ECO:0000313" key="2">
    <source>
        <dbReference type="Proteomes" id="UP000321513"/>
    </source>
</evidence>
<dbReference type="SUPFAM" id="SSF50630">
    <property type="entry name" value="Acid proteases"/>
    <property type="match status" value="1"/>
</dbReference>
<dbReference type="AlphaFoldDB" id="A0A512BCM0"/>
<dbReference type="Pfam" id="PF13975">
    <property type="entry name" value="gag-asp_proteas"/>
    <property type="match status" value="1"/>
</dbReference>
<dbReference type="EMBL" id="BJYT01000007">
    <property type="protein sequence ID" value="GEO09716.1"/>
    <property type="molecule type" value="Genomic_DNA"/>
</dbReference>
<dbReference type="Gene3D" id="2.40.70.10">
    <property type="entry name" value="Acid Proteases"/>
    <property type="match status" value="1"/>
</dbReference>